<dbReference type="Gene3D" id="2.60.40.10">
    <property type="entry name" value="Immunoglobulins"/>
    <property type="match status" value="1"/>
</dbReference>
<dbReference type="EMBL" id="CAADRN010000063">
    <property type="protein sequence ID" value="VFU12125.1"/>
    <property type="molecule type" value="Genomic_DNA"/>
</dbReference>
<evidence type="ECO:0000313" key="2">
    <source>
        <dbReference type="EMBL" id="VFU12125.1"/>
    </source>
</evidence>
<sequence>MNSIKPFRYSEPIRGVQVKPLTEDGKKISILYKGLLSEKGAERIYLHCGYGNQQNWSYTSDQPMERTQAGWEKMISLQEGAQLNFCFKDSMENWDNNDGVNWTYRISN</sequence>
<feature type="domain" description="Carbohydrate binding module family 25" evidence="1">
    <location>
        <begin position="25"/>
        <end position="107"/>
    </location>
</feature>
<gene>
    <name evidence="2" type="ORF">SCFA_1550001</name>
</gene>
<dbReference type="InterPro" id="IPR013783">
    <property type="entry name" value="Ig-like_fold"/>
</dbReference>
<evidence type="ECO:0000259" key="1">
    <source>
        <dbReference type="SMART" id="SM01066"/>
    </source>
</evidence>
<dbReference type="InterPro" id="IPR005085">
    <property type="entry name" value="CBM25"/>
</dbReference>
<dbReference type="SMART" id="SM01066">
    <property type="entry name" value="CBM_25"/>
    <property type="match status" value="1"/>
</dbReference>
<dbReference type="AlphaFoldDB" id="A0A485LW94"/>
<proteinExistence type="predicted"/>
<protein>
    <submittedName>
        <fullName evidence="2">Carbohydrate binding domain (Family 25)</fullName>
    </submittedName>
</protein>
<dbReference type="Pfam" id="PF16760">
    <property type="entry name" value="CBM53"/>
    <property type="match status" value="1"/>
</dbReference>
<organism evidence="2">
    <name type="scientific">anaerobic digester metagenome</name>
    <dbReference type="NCBI Taxonomy" id="1263854"/>
    <lineage>
        <taxon>unclassified sequences</taxon>
        <taxon>metagenomes</taxon>
        <taxon>ecological metagenomes</taxon>
    </lineage>
</organism>
<accession>A0A485LW94</accession>
<name>A0A485LW94_9ZZZZ</name>
<dbReference type="GO" id="GO:2001070">
    <property type="term" value="F:starch binding"/>
    <property type="evidence" value="ECO:0007669"/>
    <property type="project" value="InterPro"/>
</dbReference>
<reference evidence="2" key="1">
    <citation type="submission" date="2019-03" db="EMBL/GenBank/DDBJ databases">
        <authorList>
            <person name="Hao L."/>
        </authorList>
    </citation>
    <scope>NUCLEOTIDE SEQUENCE</scope>
</reference>